<keyword evidence="2" id="KW-1185">Reference proteome</keyword>
<accession>A0A9N9NKW3</accession>
<comment type="caution">
    <text evidence="1">The sequence shown here is derived from an EMBL/GenBank/DDBJ whole genome shotgun (WGS) entry which is preliminary data.</text>
</comment>
<gene>
    <name evidence="1" type="ORF">FCALED_LOCUS15585</name>
</gene>
<proteinExistence type="predicted"/>
<feature type="non-terminal residue" evidence="1">
    <location>
        <position position="196"/>
    </location>
</feature>
<organism evidence="1 2">
    <name type="scientific">Funneliformis caledonium</name>
    <dbReference type="NCBI Taxonomy" id="1117310"/>
    <lineage>
        <taxon>Eukaryota</taxon>
        <taxon>Fungi</taxon>
        <taxon>Fungi incertae sedis</taxon>
        <taxon>Mucoromycota</taxon>
        <taxon>Glomeromycotina</taxon>
        <taxon>Glomeromycetes</taxon>
        <taxon>Glomerales</taxon>
        <taxon>Glomeraceae</taxon>
        <taxon>Funneliformis</taxon>
    </lineage>
</organism>
<dbReference type="EMBL" id="CAJVPQ010014778">
    <property type="protein sequence ID" value="CAG8740554.1"/>
    <property type="molecule type" value="Genomic_DNA"/>
</dbReference>
<evidence type="ECO:0000313" key="2">
    <source>
        <dbReference type="Proteomes" id="UP000789570"/>
    </source>
</evidence>
<evidence type="ECO:0000313" key="1">
    <source>
        <dbReference type="EMBL" id="CAG8740554.1"/>
    </source>
</evidence>
<dbReference type="Proteomes" id="UP000789570">
    <property type="component" value="Unassembled WGS sequence"/>
</dbReference>
<dbReference type="AlphaFoldDB" id="A0A9N9NKW3"/>
<protein>
    <submittedName>
        <fullName evidence="1">5920_t:CDS:1</fullName>
    </submittedName>
</protein>
<reference evidence="1" key="1">
    <citation type="submission" date="2021-06" db="EMBL/GenBank/DDBJ databases">
        <authorList>
            <person name="Kallberg Y."/>
            <person name="Tangrot J."/>
            <person name="Rosling A."/>
        </authorList>
    </citation>
    <scope>NUCLEOTIDE SEQUENCE</scope>
    <source>
        <strain evidence="1">UK204</strain>
    </source>
</reference>
<name>A0A9N9NKW3_9GLOM</name>
<feature type="non-terminal residue" evidence="1">
    <location>
        <position position="1"/>
    </location>
</feature>
<sequence length="196" mass="23002">EKRRFNEKENEDSSQPLPLLKRNRKVCESLLELSTNSYADLVLSRFLRIYQGFNYYIDPKEMTESFGKFLLEDKFCLLYGPRKSGKAPRILVAFKYLLPNPWTQRSRWNLLLLPRICNNGRGKAVYESIVRTLKVLNEKQKNILGRALRYKHIWPLRPSIELSEKPTAQMVVGAEPLYPAHFTNEPSEYAFQAEFI</sequence>